<dbReference type="Proteomes" id="UP001515641">
    <property type="component" value="Unassembled WGS sequence"/>
</dbReference>
<dbReference type="Gene3D" id="2.60.40.10">
    <property type="entry name" value="Immunoglobulins"/>
    <property type="match status" value="1"/>
</dbReference>
<protein>
    <recommendedName>
        <fullName evidence="3">Pili assembly chaperone N-terminal domain-containing protein</fullName>
    </recommendedName>
</protein>
<gene>
    <name evidence="1" type="ORF">HA052_25465</name>
</gene>
<keyword evidence="2" id="KW-1185">Reference proteome</keyword>
<proteinExistence type="predicted"/>
<dbReference type="EMBL" id="JAAOMA010000068">
    <property type="protein sequence ID" value="NHR08543.1"/>
    <property type="molecule type" value="Genomic_DNA"/>
</dbReference>
<name>A0ABX0LBV5_9NEIS</name>
<comment type="caution">
    <text evidence="1">The sequence shown here is derived from an EMBL/GenBank/DDBJ whole genome shotgun (WGS) entry which is preliminary data.</text>
</comment>
<reference evidence="1 2" key="1">
    <citation type="submission" date="2020-03" db="EMBL/GenBank/DDBJ databases">
        <title>Draft genome sequence of environmentally isolated cultures.</title>
        <authorList>
            <person name="Wilson H.S."/>
            <person name="De Leon M.E."/>
        </authorList>
    </citation>
    <scope>NUCLEOTIDE SEQUENCE [LARGE SCALE GENOMIC DNA]</scope>
    <source>
        <strain evidence="1 2">HSC-31F16</strain>
    </source>
</reference>
<evidence type="ECO:0000313" key="1">
    <source>
        <dbReference type="EMBL" id="NHR08543.1"/>
    </source>
</evidence>
<organism evidence="1 2">
    <name type="scientific">Chromobacterium fluminis</name>
    <dbReference type="NCBI Taxonomy" id="3044269"/>
    <lineage>
        <taxon>Bacteria</taxon>
        <taxon>Pseudomonadati</taxon>
        <taxon>Pseudomonadota</taxon>
        <taxon>Betaproteobacteria</taxon>
        <taxon>Neisseriales</taxon>
        <taxon>Chromobacteriaceae</taxon>
        <taxon>Chromobacterium</taxon>
    </lineage>
</organism>
<dbReference type="RefSeq" id="WP_166454174.1">
    <property type="nucleotide sequence ID" value="NZ_JAAOMA010000068.1"/>
</dbReference>
<sequence>MMLSLRKISISLWILLGLSSSTWGLSVGELTYFMGSDTAFLARKVFNDTQQARFYDVSVEESDPPYGNAVERKAPAGELLYAPKQLLLRPNSSDWLKLYYRGPQDDHPRYYRITFRERPGALVPRGDTPRFTTSIRLSTILVVQPRKARQSYTFENGSVLNSGNTVYLAYLEGRCNVEPSISLPCVREKYLAPGERLLLQGWFPTEDTRLFMSNEQTKSVQWE</sequence>
<dbReference type="InterPro" id="IPR013783">
    <property type="entry name" value="Ig-like_fold"/>
</dbReference>
<accession>A0ABX0LBV5</accession>
<evidence type="ECO:0000313" key="2">
    <source>
        <dbReference type="Proteomes" id="UP001515641"/>
    </source>
</evidence>
<evidence type="ECO:0008006" key="3">
    <source>
        <dbReference type="Google" id="ProtNLM"/>
    </source>
</evidence>